<protein>
    <submittedName>
        <fullName evidence="1">Uncharacterized protein</fullName>
    </submittedName>
</protein>
<sequence length="41" mass="4896">IRSVKNMKIYRSNTFIAIPPGMTIKEVLEDRHMTQKELMFQ</sequence>
<accession>W1XTX5</accession>
<feature type="non-terminal residue" evidence="1">
    <location>
        <position position="1"/>
    </location>
</feature>
<name>W1XTX5_9ZZZZ</name>
<organism evidence="1">
    <name type="scientific">human gut metagenome</name>
    <dbReference type="NCBI Taxonomy" id="408170"/>
    <lineage>
        <taxon>unclassified sequences</taxon>
        <taxon>metagenomes</taxon>
        <taxon>organismal metagenomes</taxon>
    </lineage>
</organism>
<comment type="caution">
    <text evidence="1">The sequence shown here is derived from an EMBL/GenBank/DDBJ whole genome shotgun (WGS) entry which is preliminary data.</text>
</comment>
<proteinExistence type="predicted"/>
<dbReference type="AlphaFoldDB" id="W1XTX5"/>
<evidence type="ECO:0000313" key="1">
    <source>
        <dbReference type="EMBL" id="ETJ32930.1"/>
    </source>
</evidence>
<reference evidence="1" key="1">
    <citation type="submission" date="2013-12" db="EMBL/GenBank/DDBJ databases">
        <title>A Varibaculum cambriense genome reconstructed from a premature infant gut community with otherwise low bacterial novelty that shifts toward anaerobic metabolism during the third week of life.</title>
        <authorList>
            <person name="Brown C.T."/>
            <person name="Sharon I."/>
            <person name="Thomas B.C."/>
            <person name="Castelle C.J."/>
            <person name="Morowitz M.J."/>
            <person name="Banfield J.F."/>
        </authorList>
    </citation>
    <scope>NUCLEOTIDE SEQUENCE</scope>
</reference>
<gene>
    <name evidence="1" type="ORF">Q604_UNBC12630G0001</name>
</gene>
<dbReference type="EMBL" id="AZMM01012630">
    <property type="protein sequence ID" value="ETJ32930.1"/>
    <property type="molecule type" value="Genomic_DNA"/>
</dbReference>